<dbReference type="RefSeq" id="XP_001747033.1">
    <property type="nucleotide sequence ID" value="XM_001746981.1"/>
</dbReference>
<evidence type="ECO:0000313" key="9">
    <source>
        <dbReference type="Proteomes" id="UP000001357"/>
    </source>
</evidence>
<dbReference type="Gene3D" id="3.40.1810.10">
    <property type="entry name" value="Transcription factor, MADS-box"/>
    <property type="match status" value="1"/>
</dbReference>
<dbReference type="Proteomes" id="UP000001357">
    <property type="component" value="Unassembled WGS sequence"/>
</dbReference>
<dbReference type="GO" id="GO:0045944">
    <property type="term" value="P:positive regulation of transcription by RNA polymerase II"/>
    <property type="evidence" value="ECO:0000318"/>
    <property type="project" value="GO_Central"/>
</dbReference>
<accession>A9V2W6</accession>
<dbReference type="InParanoid" id="A9V2W6"/>
<evidence type="ECO:0000256" key="3">
    <source>
        <dbReference type="ARBA" id="ARBA00023125"/>
    </source>
</evidence>
<dbReference type="SUPFAM" id="SSF55455">
    <property type="entry name" value="SRF-like"/>
    <property type="match status" value="1"/>
</dbReference>
<proteinExistence type="predicted"/>
<evidence type="ECO:0000259" key="7">
    <source>
        <dbReference type="PROSITE" id="PS50066"/>
    </source>
</evidence>
<feature type="domain" description="MADS-box" evidence="7">
    <location>
        <begin position="3"/>
        <end position="63"/>
    </location>
</feature>
<dbReference type="GO" id="GO:0030154">
    <property type="term" value="P:cell differentiation"/>
    <property type="evidence" value="ECO:0000318"/>
    <property type="project" value="GO_Central"/>
</dbReference>
<feature type="region of interest" description="Disordered" evidence="6">
    <location>
        <begin position="92"/>
        <end position="125"/>
    </location>
</feature>
<dbReference type="GO" id="GO:0005634">
    <property type="term" value="C:nucleus"/>
    <property type="evidence" value="ECO:0007669"/>
    <property type="project" value="UniProtKB-SubCell"/>
</dbReference>
<name>A9V2W6_MONBE</name>
<dbReference type="eggNOG" id="KOG0014">
    <property type="taxonomic scope" value="Eukaryota"/>
</dbReference>
<dbReference type="InterPro" id="IPR036879">
    <property type="entry name" value="TF_MADSbox_sf"/>
</dbReference>
<dbReference type="EMBL" id="CH991556">
    <property type="protein sequence ID" value="EDQ87957.1"/>
    <property type="molecule type" value="Genomic_DNA"/>
</dbReference>
<dbReference type="PRINTS" id="PR00404">
    <property type="entry name" value="MADSDOMAIN"/>
</dbReference>
<dbReference type="GO" id="GO:0000981">
    <property type="term" value="F:DNA-binding transcription factor activity, RNA polymerase II-specific"/>
    <property type="evidence" value="ECO:0000318"/>
    <property type="project" value="GO_Central"/>
</dbReference>
<evidence type="ECO:0000256" key="4">
    <source>
        <dbReference type="ARBA" id="ARBA00023163"/>
    </source>
</evidence>
<dbReference type="FunCoup" id="A9V2W6">
    <property type="interactions" value="1062"/>
</dbReference>
<dbReference type="PROSITE" id="PS50066">
    <property type="entry name" value="MADS_BOX_2"/>
    <property type="match status" value="1"/>
</dbReference>
<sequence>MPKGKRRVDIEYLENERARQVTLNKRKYGLFKKAQELAILCGCEIGIIIYDWKDRSYLYSSKSISDTLTRLAKDQAAPLDAHDSATMAKLIEKREGAVRKSNGKRSHDNSDDEDLDDNLTVDTSVPANPEVQRAAFSAVERLDSHGSTASGASLTVQTNIPDATMKQASMPKPLSALNDFASTIQIKQPVTKKPKSFREADLHLPLGPSTDSTFQTNANTFPSNPGLPDYNLATPRAVFNSPNFAHGAFSSDSAGDLLLSTSFLSTLNVGFTPEVNTDITASATNLKSAQHKHLESQFAGALNSAETKPGETGAATANLSPTSLVQLKTPDMMKLREVVNTLDSTPSLTTPNLSTPNLSGILTGRTISATDLEGIDALARLSSGDTAELAAIATSRTNALARQQDAAETSD</sequence>
<dbReference type="GeneID" id="5892284"/>
<dbReference type="InterPro" id="IPR002100">
    <property type="entry name" value="TF_MADSbox"/>
</dbReference>
<evidence type="ECO:0000256" key="5">
    <source>
        <dbReference type="ARBA" id="ARBA00023242"/>
    </source>
</evidence>
<dbReference type="KEGG" id="mbr:MONBRDRAFT_37624"/>
<evidence type="ECO:0000256" key="1">
    <source>
        <dbReference type="ARBA" id="ARBA00004123"/>
    </source>
</evidence>
<protein>
    <recommendedName>
        <fullName evidence="7">MADS-box domain-containing protein</fullName>
    </recommendedName>
</protein>
<comment type="subcellular location">
    <subcellularLocation>
        <location evidence="1">Nucleus</location>
    </subcellularLocation>
</comment>
<dbReference type="AlphaFoldDB" id="A9V2W6"/>
<dbReference type="SMART" id="SM00432">
    <property type="entry name" value="MADS"/>
    <property type="match status" value="1"/>
</dbReference>
<evidence type="ECO:0000313" key="8">
    <source>
        <dbReference type="EMBL" id="EDQ87957.1"/>
    </source>
</evidence>
<evidence type="ECO:0000256" key="2">
    <source>
        <dbReference type="ARBA" id="ARBA00023015"/>
    </source>
</evidence>
<dbReference type="STRING" id="81824.A9V2W6"/>
<keyword evidence="3" id="KW-0238">DNA-binding</keyword>
<keyword evidence="2" id="KW-0805">Transcription regulation</keyword>
<keyword evidence="9" id="KW-1185">Reference proteome</keyword>
<reference evidence="8 9" key="1">
    <citation type="journal article" date="2008" name="Nature">
        <title>The genome of the choanoflagellate Monosiga brevicollis and the origin of metazoans.</title>
        <authorList>
            <consortium name="JGI Sequencing"/>
            <person name="King N."/>
            <person name="Westbrook M.J."/>
            <person name="Young S.L."/>
            <person name="Kuo A."/>
            <person name="Abedin M."/>
            <person name="Chapman J."/>
            <person name="Fairclough S."/>
            <person name="Hellsten U."/>
            <person name="Isogai Y."/>
            <person name="Letunic I."/>
            <person name="Marr M."/>
            <person name="Pincus D."/>
            <person name="Putnam N."/>
            <person name="Rokas A."/>
            <person name="Wright K.J."/>
            <person name="Zuzow R."/>
            <person name="Dirks W."/>
            <person name="Good M."/>
            <person name="Goodstein D."/>
            <person name="Lemons D."/>
            <person name="Li W."/>
            <person name="Lyons J.B."/>
            <person name="Morris A."/>
            <person name="Nichols S."/>
            <person name="Richter D.J."/>
            <person name="Salamov A."/>
            <person name="Bork P."/>
            <person name="Lim W.A."/>
            <person name="Manning G."/>
            <person name="Miller W.T."/>
            <person name="McGinnis W."/>
            <person name="Shapiro H."/>
            <person name="Tjian R."/>
            <person name="Grigoriev I.V."/>
            <person name="Rokhsar D."/>
        </authorList>
    </citation>
    <scope>NUCLEOTIDE SEQUENCE [LARGE SCALE GENOMIC DNA]</scope>
    <source>
        <strain evidence="9">MX1 / ATCC 50154</strain>
    </source>
</reference>
<dbReference type="GO" id="GO:0046983">
    <property type="term" value="F:protein dimerization activity"/>
    <property type="evidence" value="ECO:0007669"/>
    <property type="project" value="InterPro"/>
</dbReference>
<dbReference type="PANTHER" id="PTHR11945:SF534">
    <property type="entry name" value="MYOCYTE-SPECIFIC ENHANCER FACTOR 2"/>
    <property type="match status" value="1"/>
</dbReference>
<keyword evidence="5" id="KW-0539">Nucleus</keyword>
<keyword evidence="4" id="KW-0804">Transcription</keyword>
<dbReference type="PANTHER" id="PTHR11945">
    <property type="entry name" value="MADS BOX PROTEIN"/>
    <property type="match status" value="1"/>
</dbReference>
<feature type="compositionally biased region" description="Acidic residues" evidence="6">
    <location>
        <begin position="110"/>
        <end position="119"/>
    </location>
</feature>
<evidence type="ECO:0000256" key="6">
    <source>
        <dbReference type="SAM" id="MobiDB-lite"/>
    </source>
</evidence>
<gene>
    <name evidence="8" type="ORF">MONBRDRAFT_37624</name>
</gene>
<organism evidence="8 9">
    <name type="scientific">Monosiga brevicollis</name>
    <name type="common">Choanoflagellate</name>
    <dbReference type="NCBI Taxonomy" id="81824"/>
    <lineage>
        <taxon>Eukaryota</taxon>
        <taxon>Choanoflagellata</taxon>
        <taxon>Craspedida</taxon>
        <taxon>Salpingoecidae</taxon>
        <taxon>Monosiga</taxon>
    </lineage>
</organism>
<dbReference type="Pfam" id="PF00319">
    <property type="entry name" value="SRF-TF"/>
    <property type="match status" value="1"/>
</dbReference>
<dbReference type="GO" id="GO:0000978">
    <property type="term" value="F:RNA polymerase II cis-regulatory region sequence-specific DNA binding"/>
    <property type="evidence" value="ECO:0000318"/>
    <property type="project" value="GO_Central"/>
</dbReference>